<reference evidence="2" key="1">
    <citation type="submission" date="2020-06" db="EMBL/GenBank/DDBJ databases">
        <authorList>
            <consortium name="Plant Systems Biology data submission"/>
        </authorList>
    </citation>
    <scope>NUCLEOTIDE SEQUENCE</scope>
    <source>
        <strain evidence="2">D6</strain>
    </source>
</reference>
<proteinExistence type="predicted"/>
<evidence type="ECO:0000313" key="3">
    <source>
        <dbReference type="Proteomes" id="UP001153069"/>
    </source>
</evidence>
<evidence type="ECO:0000256" key="1">
    <source>
        <dbReference type="SAM" id="SignalP"/>
    </source>
</evidence>
<feature type="signal peptide" evidence="1">
    <location>
        <begin position="1"/>
        <end position="19"/>
    </location>
</feature>
<comment type="caution">
    <text evidence="2">The sequence shown here is derived from an EMBL/GenBank/DDBJ whole genome shotgun (WGS) entry which is preliminary data.</text>
</comment>
<gene>
    <name evidence="2" type="ORF">SEMRO_503_G155850.2</name>
</gene>
<protein>
    <submittedName>
        <fullName evidence="2">Uncharacterized protein</fullName>
    </submittedName>
</protein>
<name>A0A9N8HGU4_9STRA</name>
<dbReference type="Proteomes" id="UP001153069">
    <property type="component" value="Unassembled WGS sequence"/>
</dbReference>
<sequence>MSICRAAVLFLSLGVICNAWTSDSYPSWQRATLQSSRATGFLASSNSNEIDVSDLGLTMEDLEAPLPSELLEGIEASGYESTSRIPTVQDDGCSWTENGDTMDVTLKIPGLRGQPAACLAVVFSTTTATITAFGHNVWSCLLKGVVDADSASFVTEDGADMVPVIQLSVKKEDASLRWGGFIEQIGEDSIL</sequence>
<accession>A0A9N8HGU4</accession>
<dbReference type="OrthoDB" id="41178at2759"/>
<evidence type="ECO:0000313" key="2">
    <source>
        <dbReference type="EMBL" id="CAB9511795.1"/>
    </source>
</evidence>
<organism evidence="2 3">
    <name type="scientific">Seminavis robusta</name>
    <dbReference type="NCBI Taxonomy" id="568900"/>
    <lineage>
        <taxon>Eukaryota</taxon>
        <taxon>Sar</taxon>
        <taxon>Stramenopiles</taxon>
        <taxon>Ochrophyta</taxon>
        <taxon>Bacillariophyta</taxon>
        <taxon>Bacillariophyceae</taxon>
        <taxon>Bacillariophycidae</taxon>
        <taxon>Naviculales</taxon>
        <taxon>Naviculaceae</taxon>
        <taxon>Seminavis</taxon>
    </lineage>
</organism>
<feature type="chain" id="PRO_5040389363" evidence="1">
    <location>
        <begin position="20"/>
        <end position="191"/>
    </location>
</feature>
<keyword evidence="3" id="KW-1185">Reference proteome</keyword>
<keyword evidence="1" id="KW-0732">Signal</keyword>
<dbReference type="EMBL" id="CAICTM010000502">
    <property type="protein sequence ID" value="CAB9511795.1"/>
    <property type="molecule type" value="Genomic_DNA"/>
</dbReference>
<dbReference type="AlphaFoldDB" id="A0A9N8HGU4"/>